<dbReference type="OMA" id="EPSAKEW"/>
<keyword evidence="9" id="KW-1185">Reference proteome</keyword>
<feature type="transmembrane region" description="Helical" evidence="6">
    <location>
        <begin position="456"/>
        <end position="473"/>
    </location>
</feature>
<feature type="transmembrane region" description="Helical" evidence="6">
    <location>
        <begin position="159"/>
        <end position="179"/>
    </location>
</feature>
<dbReference type="CDD" id="cd07042">
    <property type="entry name" value="STAS_SulP_like_sulfate_transporter"/>
    <property type="match status" value="1"/>
</dbReference>
<name>G0S809_CHATD</name>
<dbReference type="HOGENOM" id="CLU_003182_8_1_1"/>
<evidence type="ECO:0000256" key="2">
    <source>
        <dbReference type="ARBA" id="ARBA00022692"/>
    </source>
</evidence>
<dbReference type="PROSITE" id="PS01130">
    <property type="entry name" value="SLC26A"/>
    <property type="match status" value="1"/>
</dbReference>
<evidence type="ECO:0000256" key="1">
    <source>
        <dbReference type="ARBA" id="ARBA00004141"/>
    </source>
</evidence>
<evidence type="ECO:0000256" key="6">
    <source>
        <dbReference type="SAM" id="Phobius"/>
    </source>
</evidence>
<dbReference type="InterPro" id="IPR011547">
    <property type="entry name" value="SLC26A/SulP_dom"/>
</dbReference>
<dbReference type="InterPro" id="IPR001902">
    <property type="entry name" value="SLC26A/SulP_fam"/>
</dbReference>
<evidence type="ECO:0000259" key="7">
    <source>
        <dbReference type="PROSITE" id="PS50801"/>
    </source>
</evidence>
<dbReference type="EMBL" id="GL988041">
    <property type="protein sequence ID" value="EGS21896.1"/>
    <property type="molecule type" value="Genomic_DNA"/>
</dbReference>
<feature type="region of interest" description="Disordered" evidence="5">
    <location>
        <begin position="711"/>
        <end position="743"/>
    </location>
</feature>
<keyword evidence="3 6" id="KW-1133">Transmembrane helix</keyword>
<feature type="transmembrane region" description="Helical" evidence="6">
    <location>
        <begin position="238"/>
        <end position="256"/>
    </location>
</feature>
<evidence type="ECO:0000256" key="3">
    <source>
        <dbReference type="ARBA" id="ARBA00022989"/>
    </source>
</evidence>
<feature type="compositionally biased region" description="Basic and acidic residues" evidence="5">
    <location>
        <begin position="714"/>
        <end position="726"/>
    </location>
</feature>
<sequence>MASPKFADRVKRFLGIDPEDTFDDSSFYDDGSYIESEPSTKDFVRGLLPTSTGVINYLKELFPFVNWIFHYNLTWLLGDIIAGVTVGFVVVPQGMAYALLANLTPEYGLYTSFVGFFLYWAFATSKDITIGTVAVMSTIVGNIVERVQKEHPDMSADVIARSLALISGAVLLFLGLIRAGFIVEFIPLVSIGAFMTGSAISIAAGQVPGLLGIKGVNTREATYKVIINTLKSLPKTRLDAAMGLTALFGLYFYRWFCNYMGRRYPSRAKTWFFISTLRMAFIVILYIFVSWLVNRKVENASDAKFKILGTVPSGFQHTGAPGINKEVLSALGPDIPTTILVLVIEHIAISKSFGRVNNYIINPSQELVAIGFTNLFGPFLGGYPATGSFSRTAIKSKAGVRTPLAGVFTAVIVLLALYVLTSVFFFIPSSGLCALIIHAVGDLITPPREVYKYWKTSPIECVIFFAGVFVSIFTNIENGIYVTVAASGAVLLFRMAKSPGRFLGRVEVHYATRESIRGAGPLSDAAESEKAHLTFIPLDRSDLSNPQVDIKTPYPGVFIYRFGEGLNYVNCARHLDNLTIYVFKHTRRTQLNKYEKVGDRPWNDPGPRRGKVINNEEIAARPTLRAIILDFSAVNFLDVTAAQALIDLRDQFNRYTAPDRVEWHFAGVQNRWTKRALVASGFGYEARGASSEERDAAGPLVAVAEAVVTPSTAEDEKAQSQEKTEVDIEAAAASRSASSGGSSREARYVPLYGINRPYFHVDVETALASVVRNLERKGTASAGEDS</sequence>
<keyword evidence="4 6" id="KW-0472">Membrane</keyword>
<evidence type="ECO:0000256" key="5">
    <source>
        <dbReference type="SAM" id="MobiDB-lite"/>
    </source>
</evidence>
<feature type="transmembrane region" description="Helical" evidence="6">
    <location>
        <begin position="103"/>
        <end position="122"/>
    </location>
</feature>
<organism evidence="9">
    <name type="scientific">Chaetomium thermophilum (strain DSM 1495 / CBS 144.50 / IMI 039719)</name>
    <name type="common">Thermochaetoides thermophila</name>
    <dbReference type="NCBI Taxonomy" id="759272"/>
    <lineage>
        <taxon>Eukaryota</taxon>
        <taxon>Fungi</taxon>
        <taxon>Dikarya</taxon>
        <taxon>Ascomycota</taxon>
        <taxon>Pezizomycotina</taxon>
        <taxon>Sordariomycetes</taxon>
        <taxon>Sordariomycetidae</taxon>
        <taxon>Sordariales</taxon>
        <taxon>Chaetomiaceae</taxon>
        <taxon>Thermochaetoides</taxon>
    </lineage>
</organism>
<dbReference type="PROSITE" id="PS50801">
    <property type="entry name" value="STAS"/>
    <property type="match status" value="1"/>
</dbReference>
<feature type="domain" description="STAS" evidence="7">
    <location>
        <begin position="555"/>
        <end position="682"/>
    </location>
</feature>
<protein>
    <recommendedName>
        <fullName evidence="7">STAS domain-containing protein</fullName>
    </recommendedName>
</protein>
<dbReference type="GeneID" id="18257807"/>
<dbReference type="AlphaFoldDB" id="G0S809"/>
<reference evidence="8 9" key="1">
    <citation type="journal article" date="2011" name="Cell">
        <title>Insight into structure and assembly of the nuclear pore complex by utilizing the genome of a eukaryotic thermophile.</title>
        <authorList>
            <person name="Amlacher S."/>
            <person name="Sarges P."/>
            <person name="Flemming D."/>
            <person name="van Noort V."/>
            <person name="Kunze R."/>
            <person name="Devos D.P."/>
            <person name="Arumugam M."/>
            <person name="Bork P."/>
            <person name="Hurt E."/>
        </authorList>
    </citation>
    <scope>NUCLEOTIDE SEQUENCE [LARGE SCALE GENOMIC DNA]</scope>
    <source>
        <strain evidence="9">DSM 1495 / CBS 144.50 / IMI 039719</strain>
    </source>
</reference>
<dbReference type="Pfam" id="PF00916">
    <property type="entry name" value="Sulfate_transp"/>
    <property type="match status" value="1"/>
</dbReference>
<dbReference type="Pfam" id="PF01740">
    <property type="entry name" value="STAS"/>
    <property type="match status" value="1"/>
</dbReference>
<dbReference type="NCBIfam" id="TIGR00815">
    <property type="entry name" value="sulP"/>
    <property type="match status" value="1"/>
</dbReference>
<feature type="transmembrane region" description="Helical" evidence="6">
    <location>
        <begin position="398"/>
        <end position="419"/>
    </location>
</feature>
<comment type="subcellular location">
    <subcellularLocation>
        <location evidence="1">Membrane</location>
        <topology evidence="1">Multi-pass membrane protein</topology>
    </subcellularLocation>
</comment>
<dbReference type="SUPFAM" id="SSF52091">
    <property type="entry name" value="SpoIIaa-like"/>
    <property type="match status" value="1"/>
</dbReference>
<feature type="transmembrane region" description="Helical" evidence="6">
    <location>
        <begin position="68"/>
        <end position="91"/>
    </location>
</feature>
<dbReference type="InterPro" id="IPR036513">
    <property type="entry name" value="STAS_dom_sf"/>
</dbReference>
<evidence type="ECO:0000256" key="4">
    <source>
        <dbReference type="ARBA" id="ARBA00023136"/>
    </source>
</evidence>
<feature type="compositionally biased region" description="Low complexity" evidence="5">
    <location>
        <begin position="729"/>
        <end position="743"/>
    </location>
</feature>
<dbReference type="InterPro" id="IPR018045">
    <property type="entry name" value="S04_transporter_CS"/>
</dbReference>
<dbReference type="GO" id="GO:0008271">
    <property type="term" value="F:secondary active sulfate transmembrane transporter activity"/>
    <property type="evidence" value="ECO:0007669"/>
    <property type="project" value="InterPro"/>
</dbReference>
<dbReference type="eggNOG" id="KOG0236">
    <property type="taxonomic scope" value="Eukaryota"/>
</dbReference>
<gene>
    <name evidence="8" type="ORF">CTHT_0037690</name>
</gene>
<dbReference type="Gene3D" id="3.30.750.24">
    <property type="entry name" value="STAS domain"/>
    <property type="match status" value="1"/>
</dbReference>
<dbReference type="FunFam" id="3.30.750.24:FF:000024">
    <property type="entry name" value="Sulfate permease 2"/>
    <property type="match status" value="1"/>
</dbReference>
<dbReference type="STRING" id="759272.G0S809"/>
<keyword evidence="2 6" id="KW-0812">Transmembrane</keyword>
<feature type="transmembrane region" description="Helical" evidence="6">
    <location>
        <begin position="271"/>
        <end position="293"/>
    </location>
</feature>
<evidence type="ECO:0000313" key="8">
    <source>
        <dbReference type="EMBL" id="EGS21896.1"/>
    </source>
</evidence>
<evidence type="ECO:0000313" key="9">
    <source>
        <dbReference type="Proteomes" id="UP000008066"/>
    </source>
</evidence>
<dbReference type="InterPro" id="IPR002645">
    <property type="entry name" value="STAS_dom"/>
</dbReference>
<dbReference type="PANTHER" id="PTHR11814">
    <property type="entry name" value="SULFATE TRANSPORTER"/>
    <property type="match status" value="1"/>
</dbReference>
<proteinExistence type="predicted"/>
<feature type="transmembrane region" description="Helical" evidence="6">
    <location>
        <begin position="185"/>
        <end position="204"/>
    </location>
</feature>
<dbReference type="GO" id="GO:0016020">
    <property type="term" value="C:membrane"/>
    <property type="evidence" value="ECO:0007669"/>
    <property type="project" value="UniProtKB-SubCell"/>
</dbReference>
<accession>G0S809</accession>
<dbReference type="KEGG" id="cthr:CTHT_0037690"/>
<dbReference type="RefSeq" id="XP_006694192.1">
    <property type="nucleotide sequence ID" value="XM_006694129.1"/>
</dbReference>
<dbReference type="Proteomes" id="UP000008066">
    <property type="component" value="Unassembled WGS sequence"/>
</dbReference>
<dbReference type="OrthoDB" id="288203at2759"/>